<dbReference type="Pfam" id="PF04993">
    <property type="entry name" value="TfoX_N"/>
    <property type="match status" value="1"/>
</dbReference>
<dbReference type="OrthoDB" id="214902at2"/>
<dbReference type="Proteomes" id="UP000313231">
    <property type="component" value="Unassembled WGS sequence"/>
</dbReference>
<feature type="domain" description="TfoX N-terminal" evidence="1">
    <location>
        <begin position="25"/>
        <end position="106"/>
    </location>
</feature>
<proteinExistence type="predicted"/>
<dbReference type="EMBL" id="VDMP01000024">
    <property type="protein sequence ID" value="TNM39812.1"/>
    <property type="molecule type" value="Genomic_DNA"/>
</dbReference>
<dbReference type="SUPFAM" id="SSF159894">
    <property type="entry name" value="YgaC/TfoX-N like"/>
    <property type="match status" value="1"/>
</dbReference>
<dbReference type="RefSeq" id="WP_139623301.1">
    <property type="nucleotide sequence ID" value="NZ_VDMP01000024.1"/>
</dbReference>
<dbReference type="InterPro" id="IPR007076">
    <property type="entry name" value="TfoX_N"/>
</dbReference>
<dbReference type="AlphaFoldDB" id="A0A5C4VV99"/>
<reference evidence="2 3" key="1">
    <citation type="journal article" date="2016" name="Int. J. Syst. Evol. Microbiol.">
        <title>Nocardioides albidus sp. nov., an actinobacterium isolated from garden soil.</title>
        <authorList>
            <person name="Singh H."/>
            <person name="Du J."/>
            <person name="Trinh H."/>
            <person name="Won K."/>
            <person name="Yang J.E."/>
            <person name="Yin C."/>
            <person name="Kook M."/>
            <person name="Yi T.H."/>
        </authorList>
    </citation>
    <scope>NUCLEOTIDE SEQUENCE [LARGE SCALE GENOMIC DNA]</scope>
    <source>
        <strain evidence="2 3">CCTCC AB 2015297</strain>
    </source>
</reference>
<evidence type="ECO:0000313" key="2">
    <source>
        <dbReference type="EMBL" id="TNM39812.1"/>
    </source>
</evidence>
<evidence type="ECO:0000313" key="3">
    <source>
        <dbReference type="Proteomes" id="UP000313231"/>
    </source>
</evidence>
<protein>
    <submittedName>
        <fullName evidence="2">TfoX/Sxy family protein</fullName>
    </submittedName>
</protein>
<gene>
    <name evidence="2" type="ORF">FHP29_11060</name>
</gene>
<sequence>MAYDEDLAGRVRDLLSEEPGAAGHELTEKRMFGGLAFLVGGNMAVAASGQGGLMVRVDPAEGEELVATTPAYPMVMRGREMSGWLRVDSDDVATDETLGAWVRRGASYAATLPPK</sequence>
<evidence type="ECO:0000259" key="1">
    <source>
        <dbReference type="Pfam" id="PF04993"/>
    </source>
</evidence>
<comment type="caution">
    <text evidence="2">The sequence shown here is derived from an EMBL/GenBank/DDBJ whole genome shotgun (WGS) entry which is preliminary data.</text>
</comment>
<organism evidence="2 3">
    <name type="scientific">Nocardioides albidus</name>
    <dbReference type="NCBI Taxonomy" id="1517589"/>
    <lineage>
        <taxon>Bacteria</taxon>
        <taxon>Bacillati</taxon>
        <taxon>Actinomycetota</taxon>
        <taxon>Actinomycetes</taxon>
        <taxon>Propionibacteriales</taxon>
        <taxon>Nocardioidaceae</taxon>
        <taxon>Nocardioides</taxon>
    </lineage>
</organism>
<name>A0A5C4VV99_9ACTN</name>
<accession>A0A5C4VV99</accession>
<keyword evidence="3" id="KW-1185">Reference proteome</keyword>
<dbReference type="Gene3D" id="3.30.1460.30">
    <property type="entry name" value="YgaC/TfoX-N like chaperone"/>
    <property type="match status" value="1"/>
</dbReference>